<accession>A0ABD2QI14</accession>
<sequence>MRSSDLGLATPRGPVGAEQADSVTFAVQRCEETRIHLKRSDGSIITQYLPPFVSKLNQFISHSKWNPAIRLCRLVKVDKVEHLAHIKQLPSKEARLAELQLLCGDLTEAENILSQAGLHASLIALNLRVFNWEKLVSLFYIND</sequence>
<proteinExistence type="predicted"/>
<comment type="caution">
    <text evidence="2">The sequence shown here is derived from an EMBL/GenBank/DDBJ whole genome shotgun (WGS) entry which is preliminary data.</text>
</comment>
<dbReference type="Proteomes" id="UP001626550">
    <property type="component" value="Unassembled WGS sequence"/>
</dbReference>
<reference evidence="2 3" key="1">
    <citation type="submission" date="2024-11" db="EMBL/GenBank/DDBJ databases">
        <title>Adaptive evolution of stress response genes in parasites aligns with host niche diversity.</title>
        <authorList>
            <person name="Hahn C."/>
            <person name="Resl P."/>
        </authorList>
    </citation>
    <scope>NUCLEOTIDE SEQUENCE [LARGE SCALE GENOMIC DNA]</scope>
    <source>
        <strain evidence="2">EGGRZ-B1_66</strain>
        <tissue evidence="2">Body</tissue>
    </source>
</reference>
<evidence type="ECO:0000313" key="3">
    <source>
        <dbReference type="Proteomes" id="UP001626550"/>
    </source>
</evidence>
<dbReference type="PANTHER" id="PTHR24098:SF0">
    <property type="entry name" value="OUTER SEGMENT 5"/>
    <property type="match status" value="1"/>
</dbReference>
<gene>
    <name evidence="2" type="primary">IFT80_1</name>
    <name evidence="2" type="ORF">Ciccas_002372</name>
</gene>
<protein>
    <submittedName>
        <fullName evidence="2">Intraflagellar transport protein 80</fullName>
    </submittedName>
</protein>
<dbReference type="InterPro" id="IPR056157">
    <property type="entry name" value="TPR_IFT80_172_dom"/>
</dbReference>
<dbReference type="PANTHER" id="PTHR24098">
    <property type="entry name" value="OUTER SEGMENT 5"/>
    <property type="match status" value="1"/>
</dbReference>
<evidence type="ECO:0000259" key="1">
    <source>
        <dbReference type="Pfam" id="PF23387"/>
    </source>
</evidence>
<evidence type="ECO:0000313" key="2">
    <source>
        <dbReference type="EMBL" id="KAL3318957.1"/>
    </source>
</evidence>
<dbReference type="AlphaFoldDB" id="A0ABD2QI14"/>
<feature type="domain" description="IFT80/172/WDR35 TPR" evidence="1">
    <location>
        <begin position="73"/>
        <end position="137"/>
    </location>
</feature>
<dbReference type="Pfam" id="PF23387">
    <property type="entry name" value="TPR_IFT80_172"/>
    <property type="match status" value="1"/>
</dbReference>
<keyword evidence="3" id="KW-1185">Reference proteome</keyword>
<name>A0ABD2QI14_9PLAT</name>
<dbReference type="EMBL" id="JBJKFK010000185">
    <property type="protein sequence ID" value="KAL3318957.1"/>
    <property type="molecule type" value="Genomic_DNA"/>
</dbReference>
<organism evidence="2 3">
    <name type="scientific">Cichlidogyrus casuarinus</name>
    <dbReference type="NCBI Taxonomy" id="1844966"/>
    <lineage>
        <taxon>Eukaryota</taxon>
        <taxon>Metazoa</taxon>
        <taxon>Spiralia</taxon>
        <taxon>Lophotrochozoa</taxon>
        <taxon>Platyhelminthes</taxon>
        <taxon>Monogenea</taxon>
        <taxon>Monopisthocotylea</taxon>
        <taxon>Dactylogyridea</taxon>
        <taxon>Ancyrocephalidae</taxon>
        <taxon>Cichlidogyrus</taxon>
    </lineage>
</organism>